<dbReference type="RefSeq" id="WP_304536018.1">
    <property type="nucleotide sequence ID" value="NZ_JAUQOM010000004.1"/>
</dbReference>
<evidence type="ECO:0000256" key="2">
    <source>
        <dbReference type="SAM" id="SignalP"/>
    </source>
</evidence>
<protein>
    <submittedName>
        <fullName evidence="4">CapA family protein</fullName>
        <ecNumber evidence="4">3.1.-.-</ecNumber>
    </submittedName>
</protein>
<dbReference type="InterPro" id="IPR052169">
    <property type="entry name" value="CW_Biosynth-Accessory"/>
</dbReference>
<gene>
    <name evidence="4" type="ORF">Q4610_11120</name>
</gene>
<evidence type="ECO:0000313" key="4">
    <source>
        <dbReference type="EMBL" id="MDO7835594.1"/>
    </source>
</evidence>
<dbReference type="SUPFAM" id="SSF56300">
    <property type="entry name" value="Metallo-dependent phosphatases"/>
    <property type="match status" value="1"/>
</dbReference>
<dbReference type="EMBL" id="JAUQOM010000004">
    <property type="protein sequence ID" value="MDO7835594.1"/>
    <property type="molecule type" value="Genomic_DNA"/>
</dbReference>
<dbReference type="PANTHER" id="PTHR33393:SF13">
    <property type="entry name" value="PGA BIOSYNTHESIS PROTEIN CAPA"/>
    <property type="match status" value="1"/>
</dbReference>
<dbReference type="SMART" id="SM00854">
    <property type="entry name" value="PGA_cap"/>
    <property type="match status" value="1"/>
</dbReference>
<comment type="similarity">
    <text evidence="1">Belongs to the CapA family.</text>
</comment>
<dbReference type="EC" id="3.1.-.-" evidence="4"/>
<keyword evidence="4" id="KW-0378">Hydrolase</keyword>
<evidence type="ECO:0000313" key="5">
    <source>
        <dbReference type="Proteomes" id="UP001176471"/>
    </source>
</evidence>
<comment type="caution">
    <text evidence="4">The sequence shown here is derived from an EMBL/GenBank/DDBJ whole genome shotgun (WGS) entry which is preliminary data.</text>
</comment>
<dbReference type="InterPro" id="IPR029052">
    <property type="entry name" value="Metallo-depent_PP-like"/>
</dbReference>
<feature type="signal peptide" evidence="2">
    <location>
        <begin position="1"/>
        <end position="19"/>
    </location>
</feature>
<dbReference type="GO" id="GO:0016787">
    <property type="term" value="F:hydrolase activity"/>
    <property type="evidence" value="ECO:0007669"/>
    <property type="project" value="UniProtKB-KW"/>
</dbReference>
<feature type="chain" id="PRO_5045723552" evidence="2">
    <location>
        <begin position="20"/>
        <end position="445"/>
    </location>
</feature>
<reference evidence="4" key="1">
    <citation type="submission" date="2023-07" db="EMBL/GenBank/DDBJ databases">
        <title>Bacterial whole genome sequence for Sphingobium sp. HBC34.</title>
        <authorList>
            <person name="Le V."/>
            <person name="Ko S.-R."/>
            <person name="Ahn C.-Y."/>
            <person name="Oh H.-M."/>
        </authorList>
    </citation>
    <scope>NUCLEOTIDE SEQUENCE</scope>
    <source>
        <strain evidence="4">HBC34</strain>
    </source>
</reference>
<keyword evidence="2" id="KW-0732">Signal</keyword>
<name>A0ABT8ZM24_9SPHN</name>
<evidence type="ECO:0000259" key="3">
    <source>
        <dbReference type="SMART" id="SM00854"/>
    </source>
</evidence>
<dbReference type="Proteomes" id="UP001176471">
    <property type="component" value="Unassembled WGS sequence"/>
</dbReference>
<dbReference type="Pfam" id="PF09587">
    <property type="entry name" value="PGA_cap"/>
    <property type="match status" value="1"/>
</dbReference>
<accession>A0ABT8ZM24</accession>
<dbReference type="PANTHER" id="PTHR33393">
    <property type="entry name" value="POLYGLUTAMINE SYNTHESIS ACCESSORY PROTEIN RV0574C-RELATED"/>
    <property type="match status" value="1"/>
</dbReference>
<feature type="domain" description="Capsule synthesis protein CapA" evidence="3">
    <location>
        <begin position="37"/>
        <end position="349"/>
    </location>
</feature>
<dbReference type="InterPro" id="IPR019079">
    <property type="entry name" value="Capsule_synth_CapA"/>
</dbReference>
<keyword evidence="5" id="KW-1185">Reference proteome</keyword>
<evidence type="ECO:0000256" key="1">
    <source>
        <dbReference type="ARBA" id="ARBA00005662"/>
    </source>
</evidence>
<proteinExistence type="inferred from homology"/>
<sequence length="445" mass="47139">MIRTVLATLALLASSTALASATPAVTPTRTAMTGDFTLLVGGDLLGPYDTSIDPVPPRFQPVADLIRKADVSFANQEGNSFDLSSFTGSIAAENGGGYPIHTPATMRGLRAIGINLLSRANNHSLDWGEAGLLASDVALDAIGFMHAGTGRSLTEAREPAVIDTGRGRVALIATASTFPGISPAGNAARGAGPRPGMNPLHVEPVHLVNGKEMEALVSITRRGGWQGYDLPDADRPAKEVHLAGTLYRASDTPGLHYDVSAADRRALLESVASAATGSDLVLFSIHAHETLSGAYEDPAPADFLPPLFHDAIDKGAALVVRHGPHATQGIEIYKGKPIFYGTGHFFFELPRTLTIAGDGPNRQTVTFPDSWWESTLATVHYHDGKLVRIRIYPIAIIDADGPEKGVPTLARGAQAKAILERVAERSKAFGTRMRIEGETAVIDHF</sequence>
<organism evidence="4 5">
    <name type="scientific">Sphingobium cyanobacteriorum</name>
    <dbReference type="NCBI Taxonomy" id="3063954"/>
    <lineage>
        <taxon>Bacteria</taxon>
        <taxon>Pseudomonadati</taxon>
        <taxon>Pseudomonadota</taxon>
        <taxon>Alphaproteobacteria</taxon>
        <taxon>Sphingomonadales</taxon>
        <taxon>Sphingomonadaceae</taxon>
        <taxon>Sphingobium</taxon>
    </lineage>
</organism>